<comment type="caution">
    <text evidence="1">The sequence shown here is derived from an EMBL/GenBank/DDBJ whole genome shotgun (WGS) entry which is preliminary data.</text>
</comment>
<proteinExistence type="predicted"/>
<keyword evidence="2" id="KW-1185">Reference proteome</keyword>
<evidence type="ECO:0000313" key="2">
    <source>
        <dbReference type="Proteomes" id="UP001595840"/>
    </source>
</evidence>
<dbReference type="EMBL" id="JBHSCX010000008">
    <property type="protein sequence ID" value="MFC4362699.1"/>
    <property type="molecule type" value="Genomic_DNA"/>
</dbReference>
<protein>
    <recommendedName>
        <fullName evidence="3">Peptidase</fullName>
    </recommendedName>
</protein>
<organism evidence="1 2">
    <name type="scientific">Simiduia curdlanivorans</name>
    <dbReference type="NCBI Taxonomy" id="1492769"/>
    <lineage>
        <taxon>Bacteria</taxon>
        <taxon>Pseudomonadati</taxon>
        <taxon>Pseudomonadota</taxon>
        <taxon>Gammaproteobacteria</taxon>
        <taxon>Cellvibrionales</taxon>
        <taxon>Cellvibrionaceae</taxon>
        <taxon>Simiduia</taxon>
    </lineage>
</organism>
<sequence>MAVTLYVWKNSPSEVGHASLDVDGVYISFWPKGAANAKKDVKIGEMHDAAYPSSYAVDRKIERREADVKVMLDNLDEKAIKAFWQAFKDKSEQYNMLKSNCSTVTAMALEAGSGLASNRSPSIKISDYVSNTGMQWLLKVRFMGNYIQMWTPNDVLTYALQIKSQSIF</sequence>
<accession>A0ABV8V5F3</accession>
<evidence type="ECO:0008006" key="3">
    <source>
        <dbReference type="Google" id="ProtNLM"/>
    </source>
</evidence>
<dbReference type="RefSeq" id="WP_290259248.1">
    <property type="nucleotide sequence ID" value="NZ_JAUFQG010000004.1"/>
</dbReference>
<evidence type="ECO:0000313" key="1">
    <source>
        <dbReference type="EMBL" id="MFC4362699.1"/>
    </source>
</evidence>
<reference evidence="2" key="1">
    <citation type="journal article" date="2019" name="Int. J. Syst. Evol. Microbiol.">
        <title>The Global Catalogue of Microorganisms (GCM) 10K type strain sequencing project: providing services to taxonomists for standard genome sequencing and annotation.</title>
        <authorList>
            <consortium name="The Broad Institute Genomics Platform"/>
            <consortium name="The Broad Institute Genome Sequencing Center for Infectious Disease"/>
            <person name="Wu L."/>
            <person name="Ma J."/>
        </authorList>
    </citation>
    <scope>NUCLEOTIDE SEQUENCE [LARGE SCALE GENOMIC DNA]</scope>
    <source>
        <strain evidence="2">CECT 8570</strain>
    </source>
</reference>
<name>A0ABV8V5F3_9GAMM</name>
<gene>
    <name evidence="1" type="ORF">ACFOX3_10315</name>
</gene>
<dbReference type="Proteomes" id="UP001595840">
    <property type="component" value="Unassembled WGS sequence"/>
</dbReference>